<feature type="region of interest" description="Disordered" evidence="1">
    <location>
        <begin position="138"/>
        <end position="157"/>
    </location>
</feature>
<sequence>MNHSEKIAADKTSLGFEFQDLVYIEKLIELRSGQTLGLELHDDIHVETAADDSSIEEILLIQVKHSVESGNITDRDIDLWKTIHNWLKLVPGLPNCRSLKFQLYTNKSLNNQEFVSLLKNSRANIQAIIDHIRKTNKEITESESQKKPEDSRNPLSKYVDSVSQSSDEELKFIFDRFEFHSDKSPIIARISSALRQLSIPDSRLEETRKHVIGAFKESKFSRIIEGEKVVITFDDFRVKMGFDRIVRSARSEPADFDQFVDIYYSYHRPDKLSFSHSRFYTQLKDIGINDEEIIDRGVEMMLADQFMDSLRDAGSFSSSDNSRLENKAVSDWQLLHNQSHRKTTESDEGLHQQASLDCYDKTMGSTLKAGDIELPRNLSCGKYTKLSNIPRIGWRKDWKERFEE</sequence>
<evidence type="ECO:0000313" key="2">
    <source>
        <dbReference type="EMBL" id="RZS74055.1"/>
    </source>
</evidence>
<protein>
    <recommendedName>
        <fullName evidence="4">CD-NTase associated protein 4-like DNA endonuclease domain-containing protein</fullName>
    </recommendedName>
</protein>
<accession>A0A4Q7N0R8</accession>
<evidence type="ECO:0000313" key="3">
    <source>
        <dbReference type="Proteomes" id="UP000292039"/>
    </source>
</evidence>
<organism evidence="2 3">
    <name type="scientific">Kerstersia gyiorum</name>
    <dbReference type="NCBI Taxonomy" id="206506"/>
    <lineage>
        <taxon>Bacteria</taxon>
        <taxon>Pseudomonadati</taxon>
        <taxon>Pseudomonadota</taxon>
        <taxon>Betaproteobacteria</taxon>
        <taxon>Burkholderiales</taxon>
        <taxon>Alcaligenaceae</taxon>
        <taxon>Kerstersia</taxon>
    </lineage>
</organism>
<proteinExistence type="predicted"/>
<evidence type="ECO:0008006" key="4">
    <source>
        <dbReference type="Google" id="ProtNLM"/>
    </source>
</evidence>
<feature type="compositionally biased region" description="Basic and acidic residues" evidence="1">
    <location>
        <begin position="138"/>
        <end position="152"/>
    </location>
</feature>
<dbReference type="AlphaFoldDB" id="A0A4Q7N0R8"/>
<dbReference type="EMBL" id="SGWZ01000001">
    <property type="protein sequence ID" value="RZS74055.1"/>
    <property type="molecule type" value="Genomic_DNA"/>
</dbReference>
<comment type="caution">
    <text evidence="2">The sequence shown here is derived from an EMBL/GenBank/DDBJ whole genome shotgun (WGS) entry which is preliminary data.</text>
</comment>
<dbReference type="RefSeq" id="WP_130486719.1">
    <property type="nucleotide sequence ID" value="NZ_CBCSEB010000026.1"/>
</dbReference>
<gene>
    <name evidence="2" type="ORF">EV679_1265</name>
</gene>
<name>A0A4Q7N0R8_9BURK</name>
<dbReference type="Proteomes" id="UP000292039">
    <property type="component" value="Unassembled WGS sequence"/>
</dbReference>
<reference evidence="2 3" key="1">
    <citation type="submission" date="2019-02" db="EMBL/GenBank/DDBJ databases">
        <title>Genomic Encyclopedia of Type Strains, Phase IV (KMG-IV): sequencing the most valuable type-strain genomes for metagenomic binning, comparative biology and taxonomic classification.</title>
        <authorList>
            <person name="Goeker M."/>
        </authorList>
    </citation>
    <scope>NUCLEOTIDE SEQUENCE [LARGE SCALE GENOMIC DNA]</scope>
    <source>
        <strain evidence="2 3">DSM 16618</strain>
    </source>
</reference>
<evidence type="ECO:0000256" key="1">
    <source>
        <dbReference type="SAM" id="MobiDB-lite"/>
    </source>
</evidence>